<evidence type="ECO:0000256" key="1">
    <source>
        <dbReference type="ARBA" id="ARBA00022603"/>
    </source>
</evidence>
<dbReference type="PANTHER" id="PTHR33603:SF1">
    <property type="entry name" value="RIBOSOMAL RNA LARGE SUBUNIT METHYLTRANSFERASE H"/>
    <property type="match status" value="1"/>
</dbReference>
<accession>A0A7D3Y5P5</accession>
<dbReference type="HAMAP" id="MF_00658">
    <property type="entry name" value="23SrRNA_methyltr_H"/>
    <property type="match status" value="1"/>
</dbReference>
<protein>
    <recommendedName>
        <fullName evidence="5">Ribosomal RNA large subunit methyltransferase H</fullName>
        <ecNumber evidence="5">2.1.1.177</ecNumber>
    </recommendedName>
    <alternativeName>
        <fullName evidence="5">23S rRNA (pseudouridine1915-N3)-methyltransferase</fullName>
    </alternativeName>
    <alternativeName>
        <fullName evidence="5">23S rRNA m3Psi1915 methyltransferase</fullName>
    </alternativeName>
    <alternativeName>
        <fullName evidence="5">rRNA (pseudouridine-N3-)-methyltransferase RlmH</fullName>
    </alternativeName>
</protein>
<dbReference type="InterPro" id="IPR029028">
    <property type="entry name" value="Alpha/beta_knot_MTases"/>
</dbReference>
<gene>
    <name evidence="5" type="primary">rlmH</name>
    <name evidence="6" type="ORF">FHG85_11005</name>
</gene>
<dbReference type="EC" id="2.1.1.177" evidence="5"/>
<dbReference type="Proteomes" id="UP000500961">
    <property type="component" value="Chromosome"/>
</dbReference>
<organism evidence="6 7">
    <name type="scientific">Tenuifilum thalassicum</name>
    <dbReference type="NCBI Taxonomy" id="2590900"/>
    <lineage>
        <taxon>Bacteria</taxon>
        <taxon>Pseudomonadati</taxon>
        <taxon>Bacteroidota</taxon>
        <taxon>Bacteroidia</taxon>
        <taxon>Bacteroidales</taxon>
        <taxon>Tenuifilaceae</taxon>
        <taxon>Tenuifilum</taxon>
    </lineage>
</organism>
<dbReference type="KEGG" id="ttz:FHG85_11005"/>
<dbReference type="RefSeq" id="WP_173075850.1">
    <property type="nucleotide sequence ID" value="NZ_CP041345.1"/>
</dbReference>
<keyword evidence="5" id="KW-0698">rRNA processing</keyword>
<keyword evidence="1 5" id="KW-0489">Methyltransferase</keyword>
<name>A0A7D3Y5P5_9BACT</name>
<feature type="binding site" evidence="5">
    <location>
        <position position="105"/>
    </location>
    <ligand>
        <name>S-adenosyl-L-methionine</name>
        <dbReference type="ChEBI" id="CHEBI:59789"/>
    </ligand>
</feature>
<proteinExistence type="inferred from homology"/>
<dbReference type="PANTHER" id="PTHR33603">
    <property type="entry name" value="METHYLTRANSFERASE"/>
    <property type="match status" value="1"/>
</dbReference>
<keyword evidence="3 5" id="KW-0949">S-adenosyl-L-methionine</keyword>
<feature type="binding site" evidence="5">
    <location>
        <begin position="124"/>
        <end position="129"/>
    </location>
    <ligand>
        <name>S-adenosyl-L-methionine</name>
        <dbReference type="ChEBI" id="CHEBI:59789"/>
    </ligand>
</feature>
<evidence type="ECO:0000256" key="5">
    <source>
        <dbReference type="HAMAP-Rule" id="MF_00658"/>
    </source>
</evidence>
<dbReference type="GO" id="GO:0070038">
    <property type="term" value="F:rRNA (pseudouridine-N3-)-methyltransferase activity"/>
    <property type="evidence" value="ECO:0007669"/>
    <property type="project" value="UniProtKB-UniRule"/>
</dbReference>
<reference evidence="6 7" key="1">
    <citation type="submission" date="2019-07" db="EMBL/GenBank/DDBJ databases">
        <title>Thalassofilum flectens gen. nov., sp. nov., a novel moderate thermophilic anaerobe from a shallow sea hot spring in Kunashir Island (Russia), representing a new family in the order Bacteroidales, and proposal of Thalassofilacea fam. nov.</title>
        <authorList>
            <person name="Kochetkova T.V."/>
            <person name="Podosokorskaya O.A."/>
            <person name="Novikov A."/>
            <person name="Elcheninov A.G."/>
            <person name="Toshchakov S.V."/>
            <person name="Kublanov I.V."/>
        </authorList>
    </citation>
    <scope>NUCLEOTIDE SEQUENCE [LARGE SCALE GENOMIC DNA]</scope>
    <source>
        <strain evidence="6 7">38-H</strain>
    </source>
</reference>
<feature type="binding site" evidence="5">
    <location>
        <position position="73"/>
    </location>
    <ligand>
        <name>S-adenosyl-L-methionine</name>
        <dbReference type="ChEBI" id="CHEBI:59789"/>
    </ligand>
</feature>
<keyword evidence="2 5" id="KW-0808">Transferase</keyword>
<dbReference type="InterPro" id="IPR003742">
    <property type="entry name" value="RlmH-like"/>
</dbReference>
<evidence type="ECO:0000256" key="4">
    <source>
        <dbReference type="ARBA" id="ARBA00038303"/>
    </source>
</evidence>
<dbReference type="SUPFAM" id="SSF75217">
    <property type="entry name" value="alpha/beta knot"/>
    <property type="match status" value="1"/>
</dbReference>
<evidence type="ECO:0000256" key="3">
    <source>
        <dbReference type="ARBA" id="ARBA00022691"/>
    </source>
</evidence>
<comment type="similarity">
    <text evidence="4 5">Belongs to the RNA methyltransferase RlmH family.</text>
</comment>
<dbReference type="EMBL" id="CP041345">
    <property type="protein sequence ID" value="QKG80769.1"/>
    <property type="molecule type" value="Genomic_DNA"/>
</dbReference>
<evidence type="ECO:0000256" key="2">
    <source>
        <dbReference type="ARBA" id="ARBA00022679"/>
    </source>
</evidence>
<dbReference type="CDD" id="cd18081">
    <property type="entry name" value="RlmH-like"/>
    <property type="match status" value="1"/>
</dbReference>
<dbReference type="Gene3D" id="3.40.1280.10">
    <property type="match status" value="1"/>
</dbReference>
<comment type="function">
    <text evidence="5">Specifically methylates the pseudouridine at position 1915 (m3Psi1915) in 23S rRNA.</text>
</comment>
<dbReference type="AlphaFoldDB" id="A0A7D3Y5P5"/>
<dbReference type="PIRSF" id="PIRSF004505">
    <property type="entry name" value="MT_bac"/>
    <property type="match status" value="1"/>
</dbReference>
<dbReference type="InterPro" id="IPR029026">
    <property type="entry name" value="tRNA_m1G_MTases_N"/>
</dbReference>
<sequence>MRITLVAIGKTTDKYIADGFEKFANRINRYCKFTTKIIPELKNTKSMPVELQQKKEGDLILEEMKNHKYNVLLDEAGKQFSSVEFAKWIEKRMVGGENDIAFYIGGPYGFTDEVKNKCQALLSISKMTFSHQIIRVIFAEQLYRAFTIIKGEPYHNS</sequence>
<comment type="subunit">
    <text evidence="5">Homodimer.</text>
</comment>
<dbReference type="GO" id="GO:0005737">
    <property type="term" value="C:cytoplasm"/>
    <property type="evidence" value="ECO:0007669"/>
    <property type="project" value="UniProtKB-SubCell"/>
</dbReference>
<comment type="catalytic activity">
    <reaction evidence="5">
        <text>pseudouridine(1915) in 23S rRNA + S-adenosyl-L-methionine = N(3)-methylpseudouridine(1915) in 23S rRNA + S-adenosyl-L-homocysteine + H(+)</text>
        <dbReference type="Rhea" id="RHEA:42752"/>
        <dbReference type="Rhea" id="RHEA-COMP:10221"/>
        <dbReference type="Rhea" id="RHEA-COMP:10222"/>
        <dbReference type="ChEBI" id="CHEBI:15378"/>
        <dbReference type="ChEBI" id="CHEBI:57856"/>
        <dbReference type="ChEBI" id="CHEBI:59789"/>
        <dbReference type="ChEBI" id="CHEBI:65314"/>
        <dbReference type="ChEBI" id="CHEBI:74486"/>
        <dbReference type="EC" id="2.1.1.177"/>
    </reaction>
</comment>
<keyword evidence="5" id="KW-0963">Cytoplasm</keyword>
<dbReference type="Pfam" id="PF02590">
    <property type="entry name" value="SPOUT_MTase"/>
    <property type="match status" value="1"/>
</dbReference>
<evidence type="ECO:0000313" key="6">
    <source>
        <dbReference type="EMBL" id="QKG80769.1"/>
    </source>
</evidence>
<evidence type="ECO:0000313" key="7">
    <source>
        <dbReference type="Proteomes" id="UP000500961"/>
    </source>
</evidence>
<keyword evidence="7" id="KW-1185">Reference proteome</keyword>
<comment type="subcellular location">
    <subcellularLocation>
        <location evidence="5">Cytoplasm</location>
    </subcellularLocation>
</comment>